<sequence>MMDPGTFFSAQGMGMGYQPQLAASFFVPRIFPVVKLRGLPFNCNENDVIDFFAGLDVVDVLLAHKGGRFSGEAYVVFGAPMQVDFALQRNRQNMGRRYIEVFRSKKTDYYAAVVAEVSESHSDNHHASVPLVTQLAAGAISSRPPGPDKDQLEHTGVLKLRGLPFSASKRDIMNFFQEFALVEDNIHIVMHSDGRSTGEAYVDFSGPEAAKAAMCKDRMTLGNRYIELFRSSREEATRDATRNNKM</sequence>
<dbReference type="AlphaFoldDB" id="A0A388KQ69"/>
<dbReference type="InterPro" id="IPR012677">
    <property type="entry name" value="Nucleotide-bd_a/b_plait_sf"/>
</dbReference>
<dbReference type="Gramene" id="GBG72220">
    <property type="protein sequence ID" value="GBG72220"/>
    <property type="gene ID" value="CBR_g11152"/>
</dbReference>
<dbReference type="PANTHER" id="PTHR13976">
    <property type="entry name" value="HETEROGENEOUS NUCLEAR RIBONUCLEOPROTEIN-RELATED"/>
    <property type="match status" value="1"/>
</dbReference>
<dbReference type="PROSITE" id="PS50102">
    <property type="entry name" value="RRM"/>
    <property type="match status" value="1"/>
</dbReference>
<keyword evidence="2 3" id="KW-0694">RNA-binding</keyword>
<dbReference type="InterPro" id="IPR000504">
    <property type="entry name" value="RRM_dom"/>
</dbReference>
<feature type="domain" description="RRM" evidence="4">
    <location>
        <begin position="156"/>
        <end position="233"/>
    </location>
</feature>
<keyword evidence="1" id="KW-0677">Repeat</keyword>
<dbReference type="Proteomes" id="UP000265515">
    <property type="component" value="Unassembled WGS sequence"/>
</dbReference>
<protein>
    <recommendedName>
        <fullName evidence="4">RRM domain-containing protein</fullName>
    </recommendedName>
</protein>
<name>A0A388KQ69_CHABU</name>
<dbReference type="EMBL" id="BFEA01000160">
    <property type="protein sequence ID" value="GBG72220.1"/>
    <property type="molecule type" value="Genomic_DNA"/>
</dbReference>
<evidence type="ECO:0000256" key="3">
    <source>
        <dbReference type="PROSITE-ProRule" id="PRU00176"/>
    </source>
</evidence>
<evidence type="ECO:0000256" key="2">
    <source>
        <dbReference type="ARBA" id="ARBA00022884"/>
    </source>
</evidence>
<organism evidence="5 6">
    <name type="scientific">Chara braunii</name>
    <name type="common">Braun's stonewort</name>
    <dbReference type="NCBI Taxonomy" id="69332"/>
    <lineage>
        <taxon>Eukaryota</taxon>
        <taxon>Viridiplantae</taxon>
        <taxon>Streptophyta</taxon>
        <taxon>Charophyceae</taxon>
        <taxon>Charales</taxon>
        <taxon>Characeae</taxon>
        <taxon>Chara</taxon>
    </lineage>
</organism>
<dbReference type="SUPFAM" id="SSF54928">
    <property type="entry name" value="RNA-binding domain, RBD"/>
    <property type="match status" value="2"/>
</dbReference>
<accession>A0A388KQ69</accession>
<dbReference type="Pfam" id="PF00076">
    <property type="entry name" value="RRM_1"/>
    <property type="match status" value="1"/>
</dbReference>
<dbReference type="OMA" id="RAKSHDE"/>
<evidence type="ECO:0000259" key="4">
    <source>
        <dbReference type="PROSITE" id="PS50102"/>
    </source>
</evidence>
<dbReference type="InterPro" id="IPR035979">
    <property type="entry name" value="RBD_domain_sf"/>
</dbReference>
<proteinExistence type="predicted"/>
<keyword evidence="6" id="KW-1185">Reference proteome</keyword>
<comment type="caution">
    <text evidence="5">The sequence shown here is derived from an EMBL/GenBank/DDBJ whole genome shotgun (WGS) entry which is preliminary data.</text>
</comment>
<dbReference type="GO" id="GO:0003723">
    <property type="term" value="F:RNA binding"/>
    <property type="evidence" value="ECO:0007669"/>
    <property type="project" value="UniProtKB-UniRule"/>
</dbReference>
<dbReference type="OrthoDB" id="431068at2759"/>
<evidence type="ECO:0000313" key="6">
    <source>
        <dbReference type="Proteomes" id="UP000265515"/>
    </source>
</evidence>
<dbReference type="CDD" id="cd12254">
    <property type="entry name" value="RRM_hnRNPH_ESRPs_RBM12_like"/>
    <property type="match status" value="2"/>
</dbReference>
<dbReference type="Gene3D" id="3.30.70.330">
    <property type="match status" value="2"/>
</dbReference>
<gene>
    <name evidence="5" type="ORF">CBR_g11152</name>
</gene>
<evidence type="ECO:0000256" key="1">
    <source>
        <dbReference type="ARBA" id="ARBA00022737"/>
    </source>
</evidence>
<reference evidence="5 6" key="1">
    <citation type="journal article" date="2018" name="Cell">
        <title>The Chara Genome: Secondary Complexity and Implications for Plant Terrestrialization.</title>
        <authorList>
            <person name="Nishiyama T."/>
            <person name="Sakayama H."/>
            <person name="Vries J.D."/>
            <person name="Buschmann H."/>
            <person name="Saint-Marcoux D."/>
            <person name="Ullrich K.K."/>
            <person name="Haas F.B."/>
            <person name="Vanderstraeten L."/>
            <person name="Becker D."/>
            <person name="Lang D."/>
            <person name="Vosolsobe S."/>
            <person name="Rombauts S."/>
            <person name="Wilhelmsson P.K.I."/>
            <person name="Janitza P."/>
            <person name="Kern R."/>
            <person name="Heyl A."/>
            <person name="Rumpler F."/>
            <person name="Villalobos L.I.A.C."/>
            <person name="Clay J.M."/>
            <person name="Skokan R."/>
            <person name="Toyoda A."/>
            <person name="Suzuki Y."/>
            <person name="Kagoshima H."/>
            <person name="Schijlen E."/>
            <person name="Tajeshwar N."/>
            <person name="Catarino B."/>
            <person name="Hetherington A.J."/>
            <person name="Saltykova A."/>
            <person name="Bonnot C."/>
            <person name="Breuninger H."/>
            <person name="Symeonidi A."/>
            <person name="Radhakrishnan G.V."/>
            <person name="Van Nieuwerburgh F."/>
            <person name="Deforce D."/>
            <person name="Chang C."/>
            <person name="Karol K.G."/>
            <person name="Hedrich R."/>
            <person name="Ulvskov P."/>
            <person name="Glockner G."/>
            <person name="Delwiche C.F."/>
            <person name="Petrasek J."/>
            <person name="Van de Peer Y."/>
            <person name="Friml J."/>
            <person name="Beilby M."/>
            <person name="Dolan L."/>
            <person name="Kohara Y."/>
            <person name="Sugano S."/>
            <person name="Fujiyama A."/>
            <person name="Delaux P.-M."/>
            <person name="Quint M."/>
            <person name="TheiBen G."/>
            <person name="Hagemann M."/>
            <person name="Harholt J."/>
            <person name="Dunand C."/>
            <person name="Zachgo S."/>
            <person name="Langdale J."/>
            <person name="Maumus F."/>
            <person name="Straeten D.V.D."/>
            <person name="Gould S.B."/>
            <person name="Rensing S.A."/>
        </authorList>
    </citation>
    <scope>NUCLEOTIDE SEQUENCE [LARGE SCALE GENOMIC DNA]</scope>
    <source>
        <strain evidence="5 6">S276</strain>
    </source>
</reference>
<dbReference type="STRING" id="69332.A0A388KQ69"/>
<evidence type="ECO:0000313" key="5">
    <source>
        <dbReference type="EMBL" id="GBG72220.1"/>
    </source>
</evidence>
<dbReference type="SMART" id="SM00360">
    <property type="entry name" value="RRM"/>
    <property type="match status" value="2"/>
</dbReference>
<dbReference type="InterPro" id="IPR050666">
    <property type="entry name" value="ESRP"/>
</dbReference>